<feature type="binding site" evidence="9">
    <location>
        <position position="85"/>
    </location>
    <ligand>
        <name>Zn(2+)</name>
        <dbReference type="ChEBI" id="CHEBI:29105"/>
    </ligand>
</feature>
<dbReference type="NCBIfam" id="TIGR02387">
    <property type="entry name" value="rpoC1_cyan"/>
    <property type="match status" value="1"/>
</dbReference>
<feature type="domain" description="RNA polymerase N-terminal" evidence="12">
    <location>
        <begin position="247"/>
        <end position="526"/>
    </location>
</feature>
<dbReference type="PANTHER" id="PTHR19376:SF54">
    <property type="entry name" value="DNA-DIRECTED RNA POLYMERASE SUBUNIT BETA"/>
    <property type="match status" value="1"/>
</dbReference>
<dbReference type="Gene3D" id="1.10.274.100">
    <property type="entry name" value="RNA polymerase Rpb1, domain 3"/>
    <property type="match status" value="1"/>
</dbReference>
<dbReference type="Pfam" id="PF00623">
    <property type="entry name" value="RNA_pol_Rpb1_2"/>
    <property type="match status" value="1"/>
</dbReference>
<accession>A0A1Z1MRW9</accession>
<keyword evidence="13" id="KW-0934">Plastid</keyword>
<dbReference type="InterPro" id="IPR045867">
    <property type="entry name" value="DNA-dir_RpoC_beta_prime"/>
</dbReference>
<feature type="transmembrane region" description="Helical" evidence="11">
    <location>
        <begin position="235"/>
        <end position="257"/>
    </location>
</feature>
<evidence type="ECO:0000256" key="11">
    <source>
        <dbReference type="SAM" id="Phobius"/>
    </source>
</evidence>
<comment type="catalytic activity">
    <reaction evidence="8 9 10">
        <text>RNA(n) + a ribonucleoside 5'-triphosphate = RNA(n+1) + diphosphate</text>
        <dbReference type="Rhea" id="RHEA:21248"/>
        <dbReference type="Rhea" id="RHEA-COMP:14527"/>
        <dbReference type="Rhea" id="RHEA-COMP:17342"/>
        <dbReference type="ChEBI" id="CHEBI:33019"/>
        <dbReference type="ChEBI" id="CHEBI:61557"/>
        <dbReference type="ChEBI" id="CHEBI:140395"/>
        <dbReference type="EC" id="2.7.7.6"/>
    </reaction>
</comment>
<proteinExistence type="inferred from homology"/>
<dbReference type="SUPFAM" id="SSF64484">
    <property type="entry name" value="beta and beta-prime subunits of DNA dependent RNA-polymerase"/>
    <property type="match status" value="1"/>
</dbReference>
<keyword evidence="7 9" id="KW-0804">Transcription</keyword>
<dbReference type="GO" id="GO:0006351">
    <property type="term" value="P:DNA-templated transcription"/>
    <property type="evidence" value="ECO:0007669"/>
    <property type="project" value="UniProtKB-UniRule"/>
</dbReference>
<evidence type="ECO:0000256" key="2">
    <source>
        <dbReference type="ARBA" id="ARBA00022478"/>
    </source>
</evidence>
<dbReference type="GO" id="GO:0008270">
    <property type="term" value="F:zinc ion binding"/>
    <property type="evidence" value="ECO:0007669"/>
    <property type="project" value="UniProtKB-UniRule"/>
</dbReference>
<protein>
    <recommendedName>
        <fullName evidence="9">DNA-directed RNA polymerase subunit beta'</fullName>
        <ecNumber evidence="9">2.7.7.6</ecNumber>
    </recommendedName>
    <alternativeName>
        <fullName evidence="9">PEP</fullName>
    </alternativeName>
    <alternativeName>
        <fullName evidence="9">Plastid-encoded RNA polymerase subunit beta'</fullName>
        <shortName evidence="9">RNA polymerase subunit beta'</shortName>
    </alternativeName>
</protein>
<organism evidence="13">
    <name type="scientific">Palisada sp</name>
    <dbReference type="NCBI Taxonomy" id="1955416"/>
    <lineage>
        <taxon>Eukaryota</taxon>
        <taxon>Rhodophyta</taxon>
        <taxon>Florideophyceae</taxon>
        <taxon>Rhodymeniophycidae</taxon>
        <taxon>Ceramiales</taxon>
        <taxon>Rhodomelaceae</taxon>
        <taxon>Laurencieae</taxon>
        <taxon>Palisada</taxon>
    </lineage>
</organism>
<feature type="binding site" evidence="9">
    <location>
        <position position="472"/>
    </location>
    <ligand>
        <name>Mg(2+)</name>
        <dbReference type="ChEBI" id="CHEBI:18420"/>
    </ligand>
</feature>
<keyword evidence="11" id="KW-0812">Transmembrane</keyword>
<dbReference type="InterPro" id="IPR007080">
    <property type="entry name" value="RNA_pol_Rpb1_1"/>
</dbReference>
<keyword evidence="5 9" id="KW-0479">Metal-binding</keyword>
<feature type="binding site" evidence="9">
    <location>
        <position position="72"/>
    </location>
    <ligand>
        <name>Zn(2+)</name>
        <dbReference type="ChEBI" id="CHEBI:29105"/>
    </ligand>
</feature>
<evidence type="ECO:0000256" key="10">
    <source>
        <dbReference type="RuleBase" id="RU004279"/>
    </source>
</evidence>
<keyword evidence="3 9" id="KW-0808">Transferase</keyword>
<comment type="cofactor">
    <cofactor evidence="9">
        <name>Zn(2+)</name>
        <dbReference type="ChEBI" id="CHEBI:29105"/>
    </cofactor>
    <text evidence="9">Binds 1 Zn(2+) ion per subunit.</text>
</comment>
<dbReference type="Gene3D" id="4.10.860.120">
    <property type="entry name" value="RNA polymerase II, clamp domain"/>
    <property type="match status" value="1"/>
</dbReference>
<sequence>MTQIDNYFDYVKISLASPDKIRSWGERTLPNGQIVGEITKPETINYRTLKPEMDGLFCERIFGPVKDWECHCGKYKRFRYKGIVCERCGVEITESKVRRHRMAYIELASPVTHVWYLKGSTSYIALALDLTVKDVEKIVYFHSYVVLNPGSSNSLYYKQLLEGYEWRSLEDKLYNKSTDFLNVVVSIGAEAIYQLLKDIDLKSSINSLREEALNPPKPQKQSSTKFSKKMKRLRLLENFMSTGAHLSWMVLFVIPVIPPDLRPMVQLDGGRFATADLNEFYRRIINRNNRLARLKAILAPEIIIRNEKRMLQEAVDALMDNGRRGRTVVGSNNRPLKSLSDIIEGKQGRFRQNLLGKRVDYSGRSVIVVGPSLRLHQCGLPKEMALELFQPFVIHRLIVQGLVNNIKAAKKLIQKNDVLVWNVLEEVIHGHPVLLNRAPTLHRLGIQAFEPILVDGRAIKLHPLVCPAFNADFDGDQMAVHVPLSLEAQSEARLLMLAPHNFLSPATGTPIIMPSQDMVLGCYYLTTSNPSSVKGQGHFFSSFQDVIMSYNNGKIDLHSLIWVRFDGIVDSFYDIECLPVKTEFDLNTNKLIYYSNKILKLSSSGSILVQYIRTTTGRILFNDAINESLLLEHL</sequence>
<comment type="similarity">
    <text evidence="9">Belongs to the RNA polymerase beta' chain family. RpoC1 subfamily.</text>
</comment>
<keyword evidence="4 9" id="KW-0548">Nucleotidyltransferase</keyword>
<dbReference type="InterPro" id="IPR000722">
    <property type="entry name" value="RNA_pol_asu"/>
</dbReference>
<dbReference type="Gene3D" id="1.10.40.90">
    <property type="match status" value="1"/>
</dbReference>
<dbReference type="GO" id="GO:0003677">
    <property type="term" value="F:DNA binding"/>
    <property type="evidence" value="ECO:0007669"/>
    <property type="project" value="UniProtKB-UniRule"/>
</dbReference>
<evidence type="ECO:0000256" key="3">
    <source>
        <dbReference type="ARBA" id="ARBA00022679"/>
    </source>
</evidence>
<evidence type="ECO:0000313" key="13">
    <source>
        <dbReference type="EMBL" id="ARW68706.1"/>
    </source>
</evidence>
<name>A0A1Z1MRW9_9FLOR</name>
<dbReference type="InterPro" id="IPR044893">
    <property type="entry name" value="RNA_pol_Rpb1_clamp_domain"/>
</dbReference>
<feature type="binding site" evidence="9">
    <location>
        <position position="70"/>
    </location>
    <ligand>
        <name>Zn(2+)</name>
        <dbReference type="ChEBI" id="CHEBI:29105"/>
    </ligand>
</feature>
<keyword evidence="6 9" id="KW-0460">Magnesium</keyword>
<dbReference type="InterPro" id="IPR006592">
    <property type="entry name" value="RNA_pol_N"/>
</dbReference>
<dbReference type="Pfam" id="PF04983">
    <property type="entry name" value="RNA_pol_Rpb1_3"/>
    <property type="match status" value="1"/>
</dbReference>
<evidence type="ECO:0000256" key="8">
    <source>
        <dbReference type="ARBA" id="ARBA00048552"/>
    </source>
</evidence>
<evidence type="ECO:0000256" key="7">
    <source>
        <dbReference type="ARBA" id="ARBA00023163"/>
    </source>
</evidence>
<keyword evidence="13" id="KW-0150">Chloroplast</keyword>
<dbReference type="Gene3D" id="2.40.40.20">
    <property type="match status" value="1"/>
</dbReference>
<feature type="binding site" evidence="9">
    <location>
        <position position="474"/>
    </location>
    <ligand>
        <name>Mg(2+)</name>
        <dbReference type="ChEBI" id="CHEBI:18420"/>
    </ligand>
</feature>
<feature type="binding site" evidence="9">
    <location>
        <position position="88"/>
    </location>
    <ligand>
        <name>Zn(2+)</name>
        <dbReference type="ChEBI" id="CHEBI:29105"/>
    </ligand>
</feature>
<dbReference type="Pfam" id="PF04997">
    <property type="entry name" value="RNA_pol_Rpb1_1"/>
    <property type="match status" value="1"/>
</dbReference>
<evidence type="ECO:0000256" key="9">
    <source>
        <dbReference type="HAMAP-Rule" id="MF_01323"/>
    </source>
</evidence>
<dbReference type="AlphaFoldDB" id="A0A1Z1MRW9"/>
<dbReference type="GO" id="GO:0000287">
    <property type="term" value="F:magnesium ion binding"/>
    <property type="evidence" value="ECO:0007669"/>
    <property type="project" value="UniProtKB-UniRule"/>
</dbReference>
<dbReference type="HAMAP" id="MF_01323">
    <property type="entry name" value="RNApol_bact_RpoC1"/>
    <property type="match status" value="1"/>
</dbReference>
<geneLocation type="chloroplast" evidence="13"/>
<evidence type="ECO:0000256" key="1">
    <source>
        <dbReference type="ARBA" id="ARBA00004026"/>
    </source>
</evidence>
<dbReference type="InterPro" id="IPR034678">
    <property type="entry name" value="RNApol_RpoC1"/>
</dbReference>
<keyword evidence="9" id="KW-0862">Zinc</keyword>
<dbReference type="EMBL" id="MF101453">
    <property type="protein sequence ID" value="ARW68706.1"/>
    <property type="molecule type" value="Genomic_DNA"/>
</dbReference>
<dbReference type="GO" id="GO:0000428">
    <property type="term" value="C:DNA-directed RNA polymerase complex"/>
    <property type="evidence" value="ECO:0007669"/>
    <property type="project" value="UniProtKB-KW"/>
</dbReference>
<keyword evidence="11" id="KW-1133">Transmembrane helix</keyword>
<evidence type="ECO:0000256" key="4">
    <source>
        <dbReference type="ARBA" id="ARBA00022695"/>
    </source>
</evidence>
<comment type="subcellular location">
    <subcellularLocation>
        <location evidence="9">Plastid</location>
        <location evidence="9">Chloroplast</location>
    </subcellularLocation>
</comment>
<dbReference type="InterPro" id="IPR012755">
    <property type="entry name" value="DNA-dir_RpoC1_gamma"/>
</dbReference>
<keyword evidence="2 9" id="KW-0240">DNA-directed RNA polymerase</keyword>
<dbReference type="GO" id="GO:0003899">
    <property type="term" value="F:DNA-directed RNA polymerase activity"/>
    <property type="evidence" value="ECO:0007669"/>
    <property type="project" value="UniProtKB-UniRule"/>
</dbReference>
<evidence type="ECO:0000256" key="5">
    <source>
        <dbReference type="ARBA" id="ARBA00022723"/>
    </source>
</evidence>
<comment type="cofactor">
    <cofactor evidence="9">
        <name>Mg(2+)</name>
        <dbReference type="ChEBI" id="CHEBI:18420"/>
    </cofactor>
    <text evidence="9">Binds 1 Mg(2+) ion per subunit.</text>
</comment>
<feature type="binding site" evidence="9">
    <location>
        <position position="476"/>
    </location>
    <ligand>
        <name>Mg(2+)</name>
        <dbReference type="ChEBI" id="CHEBI:18420"/>
    </ligand>
</feature>
<gene>
    <name evidence="9 13" type="primary">rpoC1</name>
</gene>
<comment type="function">
    <text evidence="1 9 10">DNA-dependent RNA polymerase catalyzes the transcription of DNA into RNA using the four ribonucleoside triphosphates as substrates.</text>
</comment>
<dbReference type="EC" id="2.7.7.6" evidence="9"/>
<dbReference type="SMART" id="SM00663">
    <property type="entry name" value="RPOLA_N"/>
    <property type="match status" value="1"/>
</dbReference>
<dbReference type="GO" id="GO:0009507">
    <property type="term" value="C:chloroplast"/>
    <property type="evidence" value="ECO:0007669"/>
    <property type="project" value="UniProtKB-SubCell"/>
</dbReference>
<keyword evidence="11" id="KW-0472">Membrane</keyword>
<comment type="subunit">
    <text evidence="9">In plastids the minimal PEP RNA polymerase catalytic core is composed of four subunits: alpha, beta, beta', and beta''. When a (nuclear-encoded) sigma factor is associated with the core the holoenzyme is formed, which can initiate transcription.</text>
</comment>
<dbReference type="InterPro" id="IPR007066">
    <property type="entry name" value="RNA_pol_Rpb1_3"/>
</dbReference>
<evidence type="ECO:0000256" key="6">
    <source>
        <dbReference type="ARBA" id="ARBA00022842"/>
    </source>
</evidence>
<evidence type="ECO:0000259" key="12">
    <source>
        <dbReference type="SMART" id="SM00663"/>
    </source>
</evidence>
<dbReference type="InterPro" id="IPR042102">
    <property type="entry name" value="RNA_pol_Rpb1_3_sf"/>
</dbReference>
<reference evidence="13" key="1">
    <citation type="journal article" date="2017" name="J. Phycol.">
        <title>Analysis of chloroplast genomes and a supermatrix inform reclassification of the Rhodomelaceae (Rhodophyta).</title>
        <authorList>
            <person name="Diaz-Tapia P."/>
            <person name="Maggs C.A."/>
            <person name="West J.A."/>
            <person name="Verbruggen H."/>
        </authorList>
    </citation>
    <scope>NUCLEOTIDE SEQUENCE</scope>
    <source>
        <strain evidence="13">PD1686</strain>
    </source>
</reference>
<dbReference type="PANTHER" id="PTHR19376">
    <property type="entry name" value="DNA-DIRECTED RNA POLYMERASE"/>
    <property type="match status" value="1"/>
</dbReference>